<dbReference type="Gene3D" id="3.30.300.20">
    <property type="match status" value="1"/>
</dbReference>
<reference evidence="1" key="1">
    <citation type="journal article" date="2015" name="Nature">
        <title>Complex archaea that bridge the gap between prokaryotes and eukaryotes.</title>
        <authorList>
            <person name="Spang A."/>
            <person name="Saw J.H."/>
            <person name="Jorgensen S.L."/>
            <person name="Zaremba-Niedzwiedzka K."/>
            <person name="Martijn J."/>
            <person name="Lind A.E."/>
            <person name="van Eijk R."/>
            <person name="Schleper C."/>
            <person name="Guy L."/>
            <person name="Ettema T.J."/>
        </authorList>
    </citation>
    <scope>NUCLEOTIDE SEQUENCE</scope>
</reference>
<evidence type="ECO:0000313" key="1">
    <source>
        <dbReference type="EMBL" id="KKL47713.1"/>
    </source>
</evidence>
<name>A0A0F9CE88_9ZZZZ</name>
<dbReference type="SUPFAM" id="SSF82784">
    <property type="entry name" value="OsmC-like"/>
    <property type="match status" value="1"/>
</dbReference>
<protein>
    <recommendedName>
        <fullName evidence="2">OsmC family protein</fullName>
    </recommendedName>
</protein>
<comment type="caution">
    <text evidence="1">The sequence shown here is derived from an EMBL/GenBank/DDBJ whole genome shotgun (WGS) entry which is preliminary data.</text>
</comment>
<dbReference type="InterPro" id="IPR036102">
    <property type="entry name" value="OsmC/Ohrsf"/>
</dbReference>
<proteinExistence type="predicted"/>
<dbReference type="AlphaFoldDB" id="A0A0F9CE88"/>
<sequence length="144" mass="15946">MIDFPLKFEVKADSKPGVSNTWQCSANNLDPIKVTIPVEFHGPGKAYTPEDLYGLAVLNCIIAVYKAISEKNNIEFEKIEGCVVVNLDKKQENGNLVLTNLDIKFKVTGAKDKEKAKTFLEKAIKDCPVSNSIKTGKTYHIEVS</sequence>
<accession>A0A0F9CE88</accession>
<gene>
    <name evidence="1" type="ORF">LCGC14_2332800</name>
</gene>
<dbReference type="EMBL" id="LAZR01033569">
    <property type="protein sequence ID" value="KKL47713.1"/>
    <property type="molecule type" value="Genomic_DNA"/>
</dbReference>
<dbReference type="InterPro" id="IPR003718">
    <property type="entry name" value="OsmC/Ohr_fam"/>
</dbReference>
<dbReference type="InterPro" id="IPR015946">
    <property type="entry name" value="KH_dom-like_a/b"/>
</dbReference>
<organism evidence="1">
    <name type="scientific">marine sediment metagenome</name>
    <dbReference type="NCBI Taxonomy" id="412755"/>
    <lineage>
        <taxon>unclassified sequences</taxon>
        <taxon>metagenomes</taxon>
        <taxon>ecological metagenomes</taxon>
    </lineage>
</organism>
<evidence type="ECO:0008006" key="2">
    <source>
        <dbReference type="Google" id="ProtNLM"/>
    </source>
</evidence>
<dbReference type="Pfam" id="PF02566">
    <property type="entry name" value="OsmC"/>
    <property type="match status" value="1"/>
</dbReference>